<protein>
    <submittedName>
        <fullName evidence="1">Uncharacterized protein</fullName>
    </submittedName>
</protein>
<reference evidence="1" key="1">
    <citation type="submission" date="2018-10" db="EMBL/GenBank/DDBJ databases">
        <title>Hidden diversity of soil giant viruses.</title>
        <authorList>
            <person name="Schulz F."/>
            <person name="Alteio L."/>
            <person name="Goudeau D."/>
            <person name="Ryan E.M."/>
            <person name="Malmstrom R.R."/>
            <person name="Blanchard J."/>
            <person name="Woyke T."/>
        </authorList>
    </citation>
    <scope>NUCLEOTIDE SEQUENCE</scope>
    <source>
        <strain evidence="1">EDV1</strain>
    </source>
</reference>
<dbReference type="EMBL" id="MK072071">
    <property type="protein sequence ID" value="AYV78196.1"/>
    <property type="molecule type" value="Genomic_DNA"/>
</dbReference>
<sequence length="390" mass="45902">MDYNNIFIYHEQRTELFYENRNQLKKMLENEDISKIIINFPFDGLINEEWIEVLFDISNLNVSREKTLMVTLADFQYGHVEIFDNFLKQNQMIKKIIFNEFTLSQEMPGEVYKKDPISQLRCQKRFNQLLINNKQITKIDLIDSKLPYDIIFKDVSLQKLFIKSSCVSQISKLLLIPTIKSIDMMLKEKIQNMYEIEKPKIILNEKEIQNAFSNTNSLTSFTVDMHNGSVEDVIGGKIFLKCFFKSKNRSVKKLHLCLGSDKTNEYLYNNDNIEELDIRNRKFGFKLIKSIEKLILTNRKLICLHFTTIPNENQCKILIDAIKINGTIEKIQCKKNSTNKKRIPGAWNDLLDEVENIKKMKQQRTRYYLDLFAGYQILPLIDIINGYVGL</sequence>
<evidence type="ECO:0000313" key="1">
    <source>
        <dbReference type="EMBL" id="AYV78196.1"/>
    </source>
</evidence>
<gene>
    <name evidence="1" type="ORF">Edafosvirus6_45</name>
</gene>
<proteinExistence type="predicted"/>
<dbReference type="SUPFAM" id="SSF52047">
    <property type="entry name" value="RNI-like"/>
    <property type="match status" value="1"/>
</dbReference>
<name>A0A3G4ZTH1_9VIRU</name>
<accession>A0A3G4ZTH1</accession>
<organism evidence="1">
    <name type="scientific">Edafosvirus sp</name>
    <dbReference type="NCBI Taxonomy" id="2487765"/>
    <lineage>
        <taxon>Viruses</taxon>
        <taxon>Varidnaviria</taxon>
        <taxon>Bamfordvirae</taxon>
        <taxon>Nucleocytoviricota</taxon>
        <taxon>Megaviricetes</taxon>
        <taxon>Imitervirales</taxon>
        <taxon>Mimiviridae</taxon>
        <taxon>Klosneuvirinae</taxon>
    </lineage>
</organism>